<comment type="caution">
    <text evidence="2">The sequence shown here is derived from an EMBL/GenBank/DDBJ whole genome shotgun (WGS) entry which is preliminary data.</text>
</comment>
<feature type="signal peptide" evidence="1">
    <location>
        <begin position="1"/>
        <end position="19"/>
    </location>
</feature>
<dbReference type="AlphaFoldDB" id="A0AAE0HTC9"/>
<dbReference type="Proteomes" id="UP001283341">
    <property type="component" value="Unassembled WGS sequence"/>
</dbReference>
<proteinExistence type="predicted"/>
<accession>A0AAE0HTC9</accession>
<feature type="chain" id="PRO_5042280472" evidence="1">
    <location>
        <begin position="20"/>
        <end position="312"/>
    </location>
</feature>
<keyword evidence="1" id="KW-0732">Signal</keyword>
<sequence length="312" mass="34191">MLTTFILALAALQPSSVLGRQLQARDTISNDNYPFCDPATNKNCIVGGKYLVPQLDFSIENDVGDVAFKRYLPTHTFTISQWTNHKMPEKCYYWAVTADQWVATDFRVYNVTFSDCSTPFVVCYHKKATKTINQISTEISRLPVKIRQATSMYLVYGDADSDNNNYRGAIATLCDDGIIVGRSSFYFATSLIHETGHAVDCTLASPDAVHPGHGTEYSSGTAWHNAVVMDGYAVSAYGAGSYVEDFADTGRAALLDNIYPGGLAAFANNNPNLTQITNQVTNFKSVVGAYYTTGGTCDKTKKFPYPTDLVTV</sequence>
<reference evidence="2" key="1">
    <citation type="journal article" date="2023" name="Mol. Phylogenet. Evol.">
        <title>Genome-scale phylogeny and comparative genomics of the fungal order Sordariales.</title>
        <authorList>
            <person name="Hensen N."/>
            <person name="Bonometti L."/>
            <person name="Westerberg I."/>
            <person name="Brannstrom I.O."/>
            <person name="Guillou S."/>
            <person name="Cros-Aarteil S."/>
            <person name="Calhoun S."/>
            <person name="Haridas S."/>
            <person name="Kuo A."/>
            <person name="Mondo S."/>
            <person name="Pangilinan J."/>
            <person name="Riley R."/>
            <person name="LaButti K."/>
            <person name="Andreopoulos B."/>
            <person name="Lipzen A."/>
            <person name="Chen C."/>
            <person name="Yan M."/>
            <person name="Daum C."/>
            <person name="Ng V."/>
            <person name="Clum A."/>
            <person name="Steindorff A."/>
            <person name="Ohm R.A."/>
            <person name="Martin F."/>
            <person name="Silar P."/>
            <person name="Natvig D.O."/>
            <person name="Lalanne C."/>
            <person name="Gautier V."/>
            <person name="Ament-Velasquez S.L."/>
            <person name="Kruys A."/>
            <person name="Hutchinson M.I."/>
            <person name="Powell A.J."/>
            <person name="Barry K."/>
            <person name="Miller A.N."/>
            <person name="Grigoriev I.V."/>
            <person name="Debuchy R."/>
            <person name="Gladieux P."/>
            <person name="Hiltunen Thoren M."/>
            <person name="Johannesson H."/>
        </authorList>
    </citation>
    <scope>NUCLEOTIDE SEQUENCE</scope>
    <source>
        <strain evidence="2">CBS 118394</strain>
    </source>
</reference>
<reference evidence="2" key="2">
    <citation type="submission" date="2023-06" db="EMBL/GenBank/DDBJ databases">
        <authorList>
            <consortium name="Lawrence Berkeley National Laboratory"/>
            <person name="Haridas S."/>
            <person name="Hensen N."/>
            <person name="Bonometti L."/>
            <person name="Westerberg I."/>
            <person name="Brannstrom I.O."/>
            <person name="Guillou S."/>
            <person name="Cros-Aarteil S."/>
            <person name="Calhoun S."/>
            <person name="Kuo A."/>
            <person name="Mondo S."/>
            <person name="Pangilinan J."/>
            <person name="Riley R."/>
            <person name="Labutti K."/>
            <person name="Andreopoulos B."/>
            <person name="Lipzen A."/>
            <person name="Chen C."/>
            <person name="Yanf M."/>
            <person name="Daum C."/>
            <person name="Ng V."/>
            <person name="Clum A."/>
            <person name="Steindorff A."/>
            <person name="Ohm R."/>
            <person name="Martin F."/>
            <person name="Silar P."/>
            <person name="Natvig D."/>
            <person name="Lalanne C."/>
            <person name="Gautier V."/>
            <person name="Ament-Velasquez S.L."/>
            <person name="Kruys A."/>
            <person name="Hutchinson M.I."/>
            <person name="Powell A.J."/>
            <person name="Barry K."/>
            <person name="Miller A.N."/>
            <person name="Grigoriev I.V."/>
            <person name="Debuchy R."/>
            <person name="Gladieux P."/>
            <person name="Thoren M.H."/>
            <person name="Johannesson H."/>
        </authorList>
    </citation>
    <scope>NUCLEOTIDE SEQUENCE</scope>
    <source>
        <strain evidence="2">CBS 118394</strain>
    </source>
</reference>
<evidence type="ECO:0000313" key="3">
    <source>
        <dbReference type="Proteomes" id="UP001283341"/>
    </source>
</evidence>
<evidence type="ECO:0000313" key="2">
    <source>
        <dbReference type="EMBL" id="KAK3312505.1"/>
    </source>
</evidence>
<protein>
    <submittedName>
        <fullName evidence="2">Uncharacterized protein</fullName>
    </submittedName>
</protein>
<gene>
    <name evidence="2" type="ORF">B0H66DRAFT_608767</name>
</gene>
<keyword evidence="3" id="KW-1185">Reference proteome</keyword>
<name>A0AAE0HTC9_9PEZI</name>
<dbReference type="EMBL" id="JAUEDM010000009">
    <property type="protein sequence ID" value="KAK3312505.1"/>
    <property type="molecule type" value="Genomic_DNA"/>
</dbReference>
<organism evidence="2 3">
    <name type="scientific">Apodospora peruviana</name>
    <dbReference type="NCBI Taxonomy" id="516989"/>
    <lineage>
        <taxon>Eukaryota</taxon>
        <taxon>Fungi</taxon>
        <taxon>Dikarya</taxon>
        <taxon>Ascomycota</taxon>
        <taxon>Pezizomycotina</taxon>
        <taxon>Sordariomycetes</taxon>
        <taxon>Sordariomycetidae</taxon>
        <taxon>Sordariales</taxon>
        <taxon>Lasiosphaeriaceae</taxon>
        <taxon>Apodospora</taxon>
    </lineage>
</organism>
<evidence type="ECO:0000256" key="1">
    <source>
        <dbReference type="SAM" id="SignalP"/>
    </source>
</evidence>